<dbReference type="GO" id="GO:0008270">
    <property type="term" value="F:zinc ion binding"/>
    <property type="evidence" value="ECO:0007669"/>
    <property type="project" value="UniProtKB-KW"/>
</dbReference>
<dbReference type="OrthoDB" id="5787359at2759"/>
<evidence type="ECO:0000256" key="2">
    <source>
        <dbReference type="ARBA" id="ARBA00022771"/>
    </source>
</evidence>
<sequence>MSSTTIAEDFLEEFYPSRWKGTRRWLGKPWDGHQDDLTKQMKTPQFVQKTLQNDGIALSKKEIARLAGNDELQFNVVYTMNKKNRWEQADPVNMMKGVSAKADVAVVERNFVSFFENEDKDESTAFAVHSRTDYDVDDEDKRSPTLPPEARELSEKKDKKKPKKEEKMAEKPTVVYNIVRTHPVKEIATAGLSNAKSGSKAKGRTRGRPANIKNIQDYVGNDEDYSDEEDVEDSEYAYNHNSNVNFSDYLIEKERIAERMNSMQSFDLCDDFEAASSSCYEEIDDGLPELLDINDVLAEKHLFTMKDFVNKDVKKYDFDEEVEKLRENTDLIVRTVGNKCVFVNASPMLLPKPYYTFLMVFRVVESKFLSIQVDSTVKCKDMHVATVRDCIDSNKSFIEIVLAVAKFLKSLPLDEPKLEKDIFGEKVPELPTGLEAQSHSSRFYVPANAQDLKGMDSFIHSTCLYISDETAQSSVDTQNKNCTHCLSRYWKHLFALKNGTFECLICLRHKIYRQIRQQLFPVTVNLLLNEGDSELDALAMILPITVFNFYAKKLFENLYIGFGATGKFLECPCCSAQLYLEDDGPKENYRISVKCSACNSVWCRNCHGETHWPMNCEEFSEWKPKWEVQYIIQNPDMRPNMYMLDIECDDCKTKFDIIMPTRLASCPGCSKVVEEKANGISEGNTRELYNPIAAKYDFHVIYRVLTPERMKRKCGSKVKKNVADICTELRKLRMDEKFRYDMLKRMSHLRKVDPKIDELPELCPTILSLAENLLGLLYVSKKNTLEVTNLASRALKILDHFSASCEIEIIPAQQLRELRKISSALFSIAESTRNDV</sequence>
<keyword evidence="8" id="KW-1185">Reference proteome</keyword>
<accession>A0A8S1H8Z9</accession>
<feature type="region of interest" description="Disordered" evidence="5">
    <location>
        <begin position="189"/>
        <end position="211"/>
    </location>
</feature>
<dbReference type="InterPro" id="IPR002867">
    <property type="entry name" value="IBR_dom"/>
</dbReference>
<proteinExistence type="predicted"/>
<keyword evidence="2" id="KW-0863">Zinc-finger</keyword>
<dbReference type="Proteomes" id="UP000835052">
    <property type="component" value="Unassembled WGS sequence"/>
</dbReference>
<dbReference type="AlphaFoldDB" id="A0A8S1H8Z9"/>
<dbReference type="EMBL" id="CAJGYM010000023">
    <property type="protein sequence ID" value="CAD6191855.1"/>
    <property type="molecule type" value="Genomic_DNA"/>
</dbReference>
<reference evidence="7" key="1">
    <citation type="submission" date="2020-10" db="EMBL/GenBank/DDBJ databases">
        <authorList>
            <person name="Kikuchi T."/>
        </authorList>
    </citation>
    <scope>NUCLEOTIDE SEQUENCE</scope>
    <source>
        <strain evidence="7">NKZ352</strain>
    </source>
</reference>
<feature type="domain" description="IBR" evidence="6">
    <location>
        <begin position="566"/>
        <end position="616"/>
    </location>
</feature>
<gene>
    <name evidence="7" type="ORF">CAUJ_LOCUS7774</name>
</gene>
<feature type="compositionally biased region" description="Basic and acidic residues" evidence="5">
    <location>
        <begin position="133"/>
        <end position="170"/>
    </location>
</feature>
<evidence type="ECO:0000313" key="8">
    <source>
        <dbReference type="Proteomes" id="UP000835052"/>
    </source>
</evidence>
<name>A0A8S1H8Z9_9PELO</name>
<dbReference type="Pfam" id="PF01485">
    <property type="entry name" value="IBR"/>
    <property type="match status" value="1"/>
</dbReference>
<keyword evidence="4" id="KW-0862">Zinc</keyword>
<dbReference type="PANTHER" id="PTHR31063">
    <property type="entry name" value="PROTEIN CBG08668"/>
    <property type="match status" value="1"/>
</dbReference>
<evidence type="ECO:0000313" key="7">
    <source>
        <dbReference type="EMBL" id="CAD6191855.1"/>
    </source>
</evidence>
<organism evidence="7 8">
    <name type="scientific">Caenorhabditis auriculariae</name>
    <dbReference type="NCBI Taxonomy" id="2777116"/>
    <lineage>
        <taxon>Eukaryota</taxon>
        <taxon>Metazoa</taxon>
        <taxon>Ecdysozoa</taxon>
        <taxon>Nematoda</taxon>
        <taxon>Chromadorea</taxon>
        <taxon>Rhabditida</taxon>
        <taxon>Rhabditina</taxon>
        <taxon>Rhabditomorpha</taxon>
        <taxon>Rhabditoidea</taxon>
        <taxon>Rhabditidae</taxon>
        <taxon>Peloderinae</taxon>
        <taxon>Caenorhabditis</taxon>
    </lineage>
</organism>
<keyword evidence="3" id="KW-0833">Ubl conjugation pathway</keyword>
<dbReference type="CDD" id="cd20335">
    <property type="entry name" value="BRcat_RBR"/>
    <property type="match status" value="1"/>
</dbReference>
<dbReference type="PANTHER" id="PTHR31063:SF4">
    <property type="entry name" value="IBR DOMAIN-CONTAINING PROTEIN"/>
    <property type="match status" value="1"/>
</dbReference>
<evidence type="ECO:0000256" key="1">
    <source>
        <dbReference type="ARBA" id="ARBA00022723"/>
    </source>
</evidence>
<dbReference type="SUPFAM" id="SSF57850">
    <property type="entry name" value="RING/U-box"/>
    <property type="match status" value="1"/>
</dbReference>
<comment type="caution">
    <text evidence="7">The sequence shown here is derived from an EMBL/GenBank/DDBJ whole genome shotgun (WGS) entry which is preliminary data.</text>
</comment>
<evidence type="ECO:0000256" key="4">
    <source>
        <dbReference type="ARBA" id="ARBA00022833"/>
    </source>
</evidence>
<evidence type="ECO:0000259" key="6">
    <source>
        <dbReference type="Pfam" id="PF01485"/>
    </source>
</evidence>
<protein>
    <recommendedName>
        <fullName evidence="6">IBR domain-containing protein</fullName>
    </recommendedName>
</protein>
<evidence type="ECO:0000256" key="5">
    <source>
        <dbReference type="SAM" id="MobiDB-lite"/>
    </source>
</evidence>
<keyword evidence="1" id="KW-0479">Metal-binding</keyword>
<evidence type="ECO:0000256" key="3">
    <source>
        <dbReference type="ARBA" id="ARBA00022786"/>
    </source>
</evidence>
<feature type="region of interest" description="Disordered" evidence="5">
    <location>
        <begin position="133"/>
        <end position="171"/>
    </location>
</feature>